<reference evidence="2 3" key="1">
    <citation type="submission" date="2020-11" db="EMBL/GenBank/DDBJ databases">
        <title>Streptomyces spirodelae sp. nov., isolated from duckweed.</title>
        <authorList>
            <person name="Saimee Y."/>
            <person name="Duangmal K."/>
        </authorList>
    </citation>
    <scope>NUCLEOTIDE SEQUENCE [LARGE SCALE GENOMIC DNA]</scope>
    <source>
        <strain evidence="2 3">S16-07</strain>
    </source>
</reference>
<gene>
    <name evidence="2" type="ORF">ITI46_33990</name>
</gene>
<organism evidence="2 3">
    <name type="scientific">Streptomyces oryzae</name>
    <dbReference type="NCBI Taxonomy" id="1434886"/>
    <lineage>
        <taxon>Bacteria</taxon>
        <taxon>Bacillati</taxon>
        <taxon>Actinomycetota</taxon>
        <taxon>Actinomycetes</taxon>
        <taxon>Kitasatosporales</taxon>
        <taxon>Streptomycetaceae</taxon>
        <taxon>Streptomyces</taxon>
    </lineage>
</organism>
<evidence type="ECO:0000313" key="2">
    <source>
        <dbReference type="EMBL" id="MBO8196605.1"/>
    </source>
</evidence>
<protein>
    <submittedName>
        <fullName evidence="2">Uncharacterized protein</fullName>
    </submittedName>
</protein>
<accession>A0ABS3XMG6</accession>
<name>A0ABS3XMG6_9ACTN</name>
<sequence length="149" mass="15761">MEPLRQDDVRRLGPYALVGRLDSAGSEIRPTVSRFLGLMPGGDRTALVTTVLPESVCDAARVHRFRSEALAAQQIAAGVGAVGAGEGRAAPVWSASPYRPVLPLPTVIETYGPLRSAPCSPSAPRLPKRSPSSMRQASPTQASLPRTFC</sequence>
<dbReference type="Proteomes" id="UP001519064">
    <property type="component" value="Unassembled WGS sequence"/>
</dbReference>
<evidence type="ECO:0000256" key="1">
    <source>
        <dbReference type="SAM" id="MobiDB-lite"/>
    </source>
</evidence>
<dbReference type="RefSeq" id="WP_209243826.1">
    <property type="nucleotide sequence ID" value="NZ_JADKMA010000357.1"/>
</dbReference>
<evidence type="ECO:0000313" key="3">
    <source>
        <dbReference type="Proteomes" id="UP001519064"/>
    </source>
</evidence>
<feature type="region of interest" description="Disordered" evidence="1">
    <location>
        <begin position="115"/>
        <end position="149"/>
    </location>
</feature>
<comment type="caution">
    <text evidence="2">The sequence shown here is derived from an EMBL/GenBank/DDBJ whole genome shotgun (WGS) entry which is preliminary data.</text>
</comment>
<keyword evidence="3" id="KW-1185">Reference proteome</keyword>
<dbReference type="EMBL" id="JADKMA010000357">
    <property type="protein sequence ID" value="MBO8196605.1"/>
    <property type="molecule type" value="Genomic_DNA"/>
</dbReference>
<proteinExistence type="predicted"/>
<feature type="compositionally biased region" description="Polar residues" evidence="1">
    <location>
        <begin position="130"/>
        <end position="149"/>
    </location>
</feature>